<gene>
    <name evidence="2" type="ORF">GA0061094_0225</name>
</gene>
<organism evidence="2 3">
    <name type="scientific">[Bacillus] enclensis</name>
    <dbReference type="NCBI Taxonomy" id="1402860"/>
    <lineage>
        <taxon>Bacteria</taxon>
        <taxon>Bacillati</taxon>
        <taxon>Bacillota</taxon>
        <taxon>Bacilli</taxon>
        <taxon>Bacillales</taxon>
        <taxon>Bacillaceae</taxon>
        <taxon>Rossellomorea</taxon>
    </lineage>
</organism>
<dbReference type="AlphaFoldDB" id="A0A1C3YWQ1"/>
<protein>
    <submittedName>
        <fullName evidence="2">Uncharacterized protein</fullName>
    </submittedName>
</protein>
<keyword evidence="3" id="KW-1185">Reference proteome</keyword>
<dbReference type="Proteomes" id="UP000181997">
    <property type="component" value="Unassembled WGS sequence"/>
</dbReference>
<evidence type="ECO:0000313" key="2">
    <source>
        <dbReference type="EMBL" id="SCB74527.1"/>
    </source>
</evidence>
<dbReference type="RefSeq" id="WP_269751515.1">
    <property type="nucleotide sequence ID" value="NZ_FMAU01000001.1"/>
</dbReference>
<sequence length="40" mass="4574">MAKPTQEQQHEAAKKLAEKQMSDKDEIMSVQTDGTQKKQK</sequence>
<feature type="compositionally biased region" description="Basic and acidic residues" evidence="1">
    <location>
        <begin position="8"/>
        <end position="27"/>
    </location>
</feature>
<evidence type="ECO:0000313" key="3">
    <source>
        <dbReference type="Proteomes" id="UP000181997"/>
    </source>
</evidence>
<name>A0A1C3YWQ1_9BACI</name>
<feature type="region of interest" description="Disordered" evidence="1">
    <location>
        <begin position="1"/>
        <end position="40"/>
    </location>
</feature>
<proteinExistence type="predicted"/>
<reference evidence="3" key="1">
    <citation type="submission" date="2016-08" db="EMBL/GenBank/DDBJ databases">
        <authorList>
            <person name="Varghese N."/>
            <person name="Submissions Spin"/>
        </authorList>
    </citation>
    <scope>NUCLEOTIDE SEQUENCE [LARGE SCALE GENOMIC DNA]</scope>
    <source>
        <strain evidence="3">SGD-1123</strain>
    </source>
</reference>
<accession>A0A1C3YWQ1</accession>
<evidence type="ECO:0000256" key="1">
    <source>
        <dbReference type="SAM" id="MobiDB-lite"/>
    </source>
</evidence>
<dbReference type="EMBL" id="FMAU01000001">
    <property type="protein sequence ID" value="SCB74527.1"/>
    <property type="molecule type" value="Genomic_DNA"/>
</dbReference>